<reference evidence="3" key="1">
    <citation type="journal article" date="2016" name="Nat. Commun.">
        <title>The Gonium pectorale genome demonstrates co-option of cell cycle regulation during the evolution of multicellularity.</title>
        <authorList>
            <person name="Hanschen E.R."/>
            <person name="Marriage T.N."/>
            <person name="Ferris P.J."/>
            <person name="Hamaji T."/>
            <person name="Toyoda A."/>
            <person name="Fujiyama A."/>
            <person name="Neme R."/>
            <person name="Noguchi H."/>
            <person name="Minakuchi Y."/>
            <person name="Suzuki M."/>
            <person name="Kawai-Toyooka H."/>
            <person name="Smith D.R."/>
            <person name="Sparks H."/>
            <person name="Anderson J."/>
            <person name="Bakaric R."/>
            <person name="Luria V."/>
            <person name="Karger A."/>
            <person name="Kirschner M.W."/>
            <person name="Durand P.M."/>
            <person name="Michod R.E."/>
            <person name="Nozaki H."/>
            <person name="Olson B.J."/>
        </authorList>
    </citation>
    <scope>NUCLEOTIDE SEQUENCE [LARGE SCALE GENOMIC DNA]</scope>
    <source>
        <strain evidence="3">NIES-2863</strain>
    </source>
</reference>
<sequence length="449" mass="48710">MEGSAQPHRRKYRPLDVRTWFEGFLRLIGWILVIVLAVVTGGTFMGYELKILNRHDTDFRDLYFDQRITSDLNNRYHKNFLLADGCCNPDPVIFPYTCDESLADTLYDGPPYCKPLVVIECSDVRSAACNSTREVLYDAAGLPLTAGLPYTDCVRAGRVRVGATVVAAGRPITLVAYYQSRPTGAALVIQSPFSINASQVREFVAAVATSVGASEANYVQPSTRLSSAVTLGGSPVSASLELLRGGARGLRAPPPWKLGTADVAIPLFSLASPDDGVIPLAVAGSELLLAAWRVAPLQPSDPDVVGGLVAAGQAQVDVGFLSEVQATVGQVPLLGACGGWQLSTDPADLKLSYSSVWTGKLAELQAGMLLGPFRQTVKVGIRDVGGPRRIALPSYGGMWYIFNAFCMACIWLFSNSLILFVIILVWWNIRSNKGLPPIIYRYMKRYRGW</sequence>
<protein>
    <submittedName>
        <fullName evidence="2">Uncharacterized protein</fullName>
    </submittedName>
</protein>
<evidence type="ECO:0000313" key="3">
    <source>
        <dbReference type="Proteomes" id="UP000075714"/>
    </source>
</evidence>
<keyword evidence="1" id="KW-0812">Transmembrane</keyword>
<feature type="transmembrane region" description="Helical" evidence="1">
    <location>
        <begin position="27"/>
        <end position="47"/>
    </location>
</feature>
<keyword evidence="1" id="KW-1133">Transmembrane helix</keyword>
<comment type="caution">
    <text evidence="2">The sequence shown here is derived from an EMBL/GenBank/DDBJ whole genome shotgun (WGS) entry which is preliminary data.</text>
</comment>
<accession>A0A150GE96</accession>
<evidence type="ECO:0000313" key="2">
    <source>
        <dbReference type="EMBL" id="KXZ48159.1"/>
    </source>
</evidence>
<dbReference type="AlphaFoldDB" id="A0A150GE96"/>
<keyword evidence="1" id="KW-0472">Membrane</keyword>
<dbReference type="OrthoDB" id="525787at2759"/>
<dbReference type="EMBL" id="LSYV01000031">
    <property type="protein sequence ID" value="KXZ48159.1"/>
    <property type="molecule type" value="Genomic_DNA"/>
</dbReference>
<organism evidence="2 3">
    <name type="scientific">Gonium pectorale</name>
    <name type="common">Green alga</name>
    <dbReference type="NCBI Taxonomy" id="33097"/>
    <lineage>
        <taxon>Eukaryota</taxon>
        <taxon>Viridiplantae</taxon>
        <taxon>Chlorophyta</taxon>
        <taxon>core chlorophytes</taxon>
        <taxon>Chlorophyceae</taxon>
        <taxon>CS clade</taxon>
        <taxon>Chlamydomonadales</taxon>
        <taxon>Volvocaceae</taxon>
        <taxon>Gonium</taxon>
    </lineage>
</organism>
<proteinExistence type="predicted"/>
<keyword evidence="3" id="KW-1185">Reference proteome</keyword>
<evidence type="ECO:0000256" key="1">
    <source>
        <dbReference type="SAM" id="Phobius"/>
    </source>
</evidence>
<feature type="transmembrane region" description="Helical" evidence="1">
    <location>
        <begin position="398"/>
        <end position="427"/>
    </location>
</feature>
<gene>
    <name evidence="2" type="ORF">GPECTOR_30g255</name>
</gene>
<name>A0A150GE96_GONPE</name>
<dbReference type="Proteomes" id="UP000075714">
    <property type="component" value="Unassembled WGS sequence"/>
</dbReference>